<keyword evidence="3" id="KW-1185">Reference proteome</keyword>
<dbReference type="Gene3D" id="3.30.420.10">
    <property type="entry name" value="Ribonuclease H-like superfamily/Ribonuclease H"/>
    <property type="match status" value="1"/>
</dbReference>
<sequence>MPFVDQCRKRKVARGFLLNDIEKAEILAFSDVGLNRTEIARKIGRSRNVVANFLRAPDEYGIKKSGGRPTKLGKREKDNDDNCNYPFSHVHVPFQYKLYSIQVIFNVEKKFNLRWSRRVYFLLERFEKGAKVFFPTRNFGGGSLMFIFKQDNIAILVLCSTRDWFQSWNTVIIDWSSRSPNLDPMENLWRILARQVYAHNRQSSSIEKTGEDSFRRVEQN</sequence>
<feature type="domain" description="Tc3 transposase DNA binding" evidence="2">
    <location>
        <begin position="14"/>
        <end position="61"/>
    </location>
</feature>
<dbReference type="SUPFAM" id="SSF46689">
    <property type="entry name" value="Homeodomain-like"/>
    <property type="match status" value="1"/>
</dbReference>
<dbReference type="Proteomes" id="UP000095283">
    <property type="component" value="Unplaced"/>
</dbReference>
<name>A0A1I7X9K1_HETBA</name>
<dbReference type="InterPro" id="IPR009057">
    <property type="entry name" value="Homeodomain-like_sf"/>
</dbReference>
<dbReference type="Pfam" id="PF11427">
    <property type="entry name" value="HTH_Tnp_Tc3_1"/>
    <property type="match status" value="1"/>
</dbReference>
<dbReference type="GO" id="GO:0003677">
    <property type="term" value="F:DNA binding"/>
    <property type="evidence" value="ECO:0007669"/>
    <property type="project" value="InterPro"/>
</dbReference>
<comment type="subcellular location">
    <subcellularLocation>
        <location evidence="1">Nucleus</location>
    </subcellularLocation>
</comment>
<organism evidence="3 4">
    <name type="scientific">Heterorhabditis bacteriophora</name>
    <name type="common">Entomopathogenic nematode worm</name>
    <dbReference type="NCBI Taxonomy" id="37862"/>
    <lineage>
        <taxon>Eukaryota</taxon>
        <taxon>Metazoa</taxon>
        <taxon>Ecdysozoa</taxon>
        <taxon>Nematoda</taxon>
        <taxon>Chromadorea</taxon>
        <taxon>Rhabditida</taxon>
        <taxon>Rhabditina</taxon>
        <taxon>Rhabditomorpha</taxon>
        <taxon>Strongyloidea</taxon>
        <taxon>Heterorhabditidae</taxon>
        <taxon>Heterorhabditis</taxon>
    </lineage>
</organism>
<protein>
    <submittedName>
        <fullName evidence="4">HTH_Tnp_Tc3_1 domain-containing protein</fullName>
    </submittedName>
</protein>
<reference evidence="4" key="1">
    <citation type="submission" date="2016-11" db="UniProtKB">
        <authorList>
            <consortium name="WormBaseParasite"/>
        </authorList>
    </citation>
    <scope>IDENTIFICATION</scope>
</reference>
<evidence type="ECO:0000256" key="1">
    <source>
        <dbReference type="ARBA" id="ARBA00004123"/>
    </source>
</evidence>
<proteinExistence type="predicted"/>
<evidence type="ECO:0000313" key="3">
    <source>
        <dbReference type="Proteomes" id="UP000095283"/>
    </source>
</evidence>
<dbReference type="InterPro" id="IPR036397">
    <property type="entry name" value="RNaseH_sf"/>
</dbReference>
<dbReference type="AlphaFoldDB" id="A0A1I7X9K1"/>
<accession>A0A1I7X9K1</accession>
<evidence type="ECO:0000313" key="4">
    <source>
        <dbReference type="WBParaSite" id="Hba_14101"/>
    </source>
</evidence>
<evidence type="ECO:0000259" key="2">
    <source>
        <dbReference type="Pfam" id="PF11427"/>
    </source>
</evidence>
<dbReference type="InterPro" id="IPR025898">
    <property type="entry name" value="Tc3_transposase_DNA-bd_dom"/>
</dbReference>
<dbReference type="GO" id="GO:0005634">
    <property type="term" value="C:nucleus"/>
    <property type="evidence" value="ECO:0007669"/>
    <property type="project" value="UniProtKB-SubCell"/>
</dbReference>
<dbReference type="Gene3D" id="1.10.10.60">
    <property type="entry name" value="Homeodomain-like"/>
    <property type="match status" value="1"/>
</dbReference>
<dbReference type="WBParaSite" id="Hba_14101">
    <property type="protein sequence ID" value="Hba_14101"/>
    <property type="gene ID" value="Hba_14101"/>
</dbReference>